<dbReference type="Pfam" id="PF20174">
    <property type="entry name" value="DUF6540"/>
    <property type="match status" value="1"/>
</dbReference>
<name>A0AAV9WZ08_9PEZI</name>
<accession>A0AAV9WZ08</accession>
<reference evidence="1 2" key="1">
    <citation type="submission" date="2019-10" db="EMBL/GenBank/DDBJ databases">
        <authorList>
            <person name="Palmer J.M."/>
        </authorList>
    </citation>
    <scope>NUCLEOTIDE SEQUENCE [LARGE SCALE GENOMIC DNA]</scope>
    <source>
        <strain evidence="1 2">TWF694</strain>
    </source>
</reference>
<gene>
    <name evidence="1" type="ORF">TWF694_003705</name>
</gene>
<sequence length="149" mass="16604">MFSFFKRPTALQIYIAAYDRGVDANGVPKPDHWAIIVSKSLSHAGTAHHVIHGHPLFEYRPREDVYVLKSQSLAHVLNIGRVYEKDVAKLAAVFEKVEVNNVDKSWNCQDWVLEAVQGIKGVDGVSLEKGLKIENLRELVKAASDGRGL</sequence>
<comment type="caution">
    <text evidence="1">The sequence shown here is derived from an EMBL/GenBank/DDBJ whole genome shotgun (WGS) entry which is preliminary data.</text>
</comment>
<dbReference type="InterPro" id="IPR046670">
    <property type="entry name" value="DUF6540"/>
</dbReference>
<evidence type="ECO:0000313" key="2">
    <source>
        <dbReference type="Proteomes" id="UP001365542"/>
    </source>
</evidence>
<dbReference type="AlphaFoldDB" id="A0AAV9WZ08"/>
<dbReference type="Proteomes" id="UP001365542">
    <property type="component" value="Unassembled WGS sequence"/>
</dbReference>
<protein>
    <submittedName>
        <fullName evidence="1">Uncharacterized protein</fullName>
    </submittedName>
</protein>
<proteinExistence type="predicted"/>
<keyword evidence="2" id="KW-1185">Reference proteome</keyword>
<dbReference type="EMBL" id="JAVHJO010000013">
    <property type="protein sequence ID" value="KAK6530349.1"/>
    <property type="molecule type" value="Genomic_DNA"/>
</dbReference>
<organism evidence="1 2">
    <name type="scientific">Orbilia ellipsospora</name>
    <dbReference type="NCBI Taxonomy" id="2528407"/>
    <lineage>
        <taxon>Eukaryota</taxon>
        <taxon>Fungi</taxon>
        <taxon>Dikarya</taxon>
        <taxon>Ascomycota</taxon>
        <taxon>Pezizomycotina</taxon>
        <taxon>Orbiliomycetes</taxon>
        <taxon>Orbiliales</taxon>
        <taxon>Orbiliaceae</taxon>
        <taxon>Orbilia</taxon>
    </lineage>
</organism>
<evidence type="ECO:0000313" key="1">
    <source>
        <dbReference type="EMBL" id="KAK6530349.1"/>
    </source>
</evidence>